<dbReference type="GO" id="GO:0051301">
    <property type="term" value="P:cell division"/>
    <property type="evidence" value="ECO:0007669"/>
    <property type="project" value="UniProtKB-KW"/>
</dbReference>
<keyword evidence="5" id="KW-0132">Cell division</keyword>
<dbReference type="KEGG" id="ami:Amir_0651"/>
<feature type="compositionally biased region" description="Low complexity" evidence="9">
    <location>
        <begin position="233"/>
        <end position="249"/>
    </location>
</feature>
<dbReference type="EMBL" id="CP001630">
    <property type="protein sequence ID" value="ACU34614.1"/>
    <property type="molecule type" value="Genomic_DNA"/>
</dbReference>
<evidence type="ECO:0000256" key="5">
    <source>
        <dbReference type="ARBA" id="ARBA00022618"/>
    </source>
</evidence>
<evidence type="ECO:0000256" key="7">
    <source>
        <dbReference type="ARBA" id="ARBA00023306"/>
    </source>
</evidence>
<accession>C6WJI2</accession>
<evidence type="ECO:0000313" key="11">
    <source>
        <dbReference type="Proteomes" id="UP000002213"/>
    </source>
</evidence>
<feature type="region of interest" description="Disordered" evidence="9">
    <location>
        <begin position="328"/>
        <end position="478"/>
    </location>
</feature>
<organism evidence="10 11">
    <name type="scientific">Actinosynnema mirum (strain ATCC 29888 / DSM 43827 / JCM 3225 / NBRC 14064 / NCIMB 13271 / NRRL B-12336 / IMRU 3971 / 101)</name>
    <dbReference type="NCBI Taxonomy" id="446462"/>
    <lineage>
        <taxon>Bacteria</taxon>
        <taxon>Bacillati</taxon>
        <taxon>Actinomycetota</taxon>
        <taxon>Actinomycetes</taxon>
        <taxon>Pseudonocardiales</taxon>
        <taxon>Pseudonocardiaceae</taxon>
        <taxon>Actinosynnema</taxon>
    </lineage>
</organism>
<protein>
    <recommendedName>
        <fullName evidence="3">Cell wall synthesis protein Wag31</fullName>
    </recommendedName>
    <alternativeName>
        <fullName evidence="8">Antigen 84</fullName>
    </alternativeName>
</protein>
<dbReference type="PANTHER" id="PTHR35794:SF2">
    <property type="entry name" value="CELL DIVISION PROTEIN DIVIVA"/>
    <property type="match status" value="1"/>
</dbReference>
<dbReference type="AlphaFoldDB" id="C6WJI2"/>
<evidence type="ECO:0000256" key="3">
    <source>
        <dbReference type="ARBA" id="ARBA00018787"/>
    </source>
</evidence>
<dbReference type="Gene3D" id="6.10.250.660">
    <property type="match status" value="6"/>
</dbReference>
<dbReference type="NCBIfam" id="TIGR03544">
    <property type="entry name" value="DivI1A_domain"/>
    <property type="match status" value="6"/>
</dbReference>
<dbReference type="InterPro" id="IPR019933">
    <property type="entry name" value="DivIVA_domain"/>
</dbReference>
<comment type="subcellular location">
    <subcellularLocation>
        <location evidence="1">Cytoplasm</location>
    </subcellularLocation>
</comment>
<dbReference type="Proteomes" id="UP000002213">
    <property type="component" value="Chromosome"/>
</dbReference>
<evidence type="ECO:0000256" key="2">
    <source>
        <dbReference type="ARBA" id="ARBA00009008"/>
    </source>
</evidence>
<evidence type="ECO:0000256" key="9">
    <source>
        <dbReference type="SAM" id="MobiDB-lite"/>
    </source>
</evidence>
<dbReference type="RefSeq" id="WP_012783276.1">
    <property type="nucleotide sequence ID" value="NC_013093.1"/>
</dbReference>
<keyword evidence="7" id="KW-0131">Cell cycle</keyword>
<comment type="similarity">
    <text evidence="2">Belongs to the DivIVA family.</text>
</comment>
<dbReference type="InterPro" id="IPR007793">
    <property type="entry name" value="DivIVA_fam"/>
</dbReference>
<proteinExistence type="inferred from homology"/>
<evidence type="ECO:0000313" key="10">
    <source>
        <dbReference type="EMBL" id="ACU34614.1"/>
    </source>
</evidence>
<evidence type="ECO:0000256" key="4">
    <source>
        <dbReference type="ARBA" id="ARBA00022490"/>
    </source>
</evidence>
<feature type="compositionally biased region" description="Polar residues" evidence="9">
    <location>
        <begin position="423"/>
        <end position="432"/>
    </location>
</feature>
<dbReference type="PANTHER" id="PTHR35794">
    <property type="entry name" value="CELL DIVISION PROTEIN DIVIVA"/>
    <property type="match status" value="1"/>
</dbReference>
<reference evidence="10 11" key="1">
    <citation type="journal article" date="2009" name="Stand. Genomic Sci.">
        <title>Complete genome sequence of Actinosynnema mirum type strain (101).</title>
        <authorList>
            <person name="Land M."/>
            <person name="Lapidus A."/>
            <person name="Mayilraj S."/>
            <person name="Chen F."/>
            <person name="Copeland A."/>
            <person name="Del Rio T.G."/>
            <person name="Nolan M."/>
            <person name="Lucas S."/>
            <person name="Tice H."/>
            <person name="Cheng J.F."/>
            <person name="Chertkov O."/>
            <person name="Bruce D."/>
            <person name="Goodwin L."/>
            <person name="Pitluck S."/>
            <person name="Rohde M."/>
            <person name="Goker M."/>
            <person name="Pati A."/>
            <person name="Ivanova N."/>
            <person name="Mavromatis K."/>
            <person name="Chen A."/>
            <person name="Palaniappan K."/>
            <person name="Hauser L."/>
            <person name="Chang Y.J."/>
            <person name="Jeffries C.C."/>
            <person name="Brettin T."/>
            <person name="Detter J.C."/>
            <person name="Han C."/>
            <person name="Chain P."/>
            <person name="Tindall B.J."/>
            <person name="Bristow J."/>
            <person name="Eisen J.A."/>
            <person name="Markowitz V."/>
            <person name="Hugenholtz P."/>
            <person name="Kyrpides N.C."/>
            <person name="Klenk H.P."/>
        </authorList>
    </citation>
    <scope>NUCLEOTIDE SEQUENCE [LARGE SCALE GENOMIC DNA]</scope>
    <source>
        <strain evidence="11">ATCC 29888 / DSM 43827 / JCM 3225 / NBRC 14064 / NCIMB 13271 / NRRL B-12336 / IMRU 3971 / 101</strain>
    </source>
</reference>
<dbReference type="HOGENOM" id="CLU_433229_0_0_11"/>
<gene>
    <name evidence="10" type="ordered locus">Amir_0651</name>
</gene>
<evidence type="ECO:0000256" key="6">
    <source>
        <dbReference type="ARBA" id="ARBA00023054"/>
    </source>
</evidence>
<dbReference type="eggNOG" id="COG3599">
    <property type="taxonomic scope" value="Bacteria"/>
</dbReference>
<feature type="region of interest" description="Disordered" evidence="9">
    <location>
        <begin position="213"/>
        <end position="249"/>
    </location>
</feature>
<feature type="region of interest" description="Disordered" evidence="9">
    <location>
        <begin position="1"/>
        <end position="24"/>
    </location>
</feature>
<dbReference type="GO" id="GO:0005737">
    <property type="term" value="C:cytoplasm"/>
    <property type="evidence" value="ECO:0007669"/>
    <property type="project" value="UniProtKB-SubCell"/>
</dbReference>
<keyword evidence="11" id="KW-1185">Reference proteome</keyword>
<feature type="compositionally biased region" description="Acidic residues" evidence="9">
    <location>
        <begin position="441"/>
        <end position="450"/>
    </location>
</feature>
<keyword evidence="4" id="KW-0963">Cytoplasm</keyword>
<keyword evidence="6" id="KW-0175">Coiled coil</keyword>
<evidence type="ECO:0000256" key="1">
    <source>
        <dbReference type="ARBA" id="ARBA00004496"/>
    </source>
</evidence>
<name>C6WJI2_ACTMD</name>
<evidence type="ECO:0000256" key="8">
    <source>
        <dbReference type="ARBA" id="ARBA00031737"/>
    </source>
</evidence>
<sequence length="631" mass="66472">MDRAGYDVPHGARQQHRPAHPAPLLTARDLGQVTFHRPPPGQPGYDEAQVDNFLDRIEQTLLGRDEVTEQQVRTMRFRPARPGYHGAEVDAFLELVAETLRSTPQRGQAMAPAQGAHATSTSMRPATTPPALSPQDVRAVRFHKPRSGNRGYLEDEVDAFLQRIELTLAGVDSLTAREVQDADFTYVGPGEIGYDEDDVDTFLDMVVLTLERGPARGGQPHLRPQQPGPTQRPAGFPPAGASSAGFPPVGASSAGFPPVNASSAGFPPVNASSAGFPPVNASSAGFPPVNASSAGFPPVKPPPPVFPPAKPSAQSIFTPVHDAPTAAIPAVGSSPFPPAGSSPAGFPPAGASSAGFPPVKASSAGFPPASASSAGFPPVKASSAGFPPAGASSAGFPPVAASSAGFPPVRSSAFADDRPESPATASSTSLRPTHSRRDAPQDEPDEEPQDAQDAPLTARDVRTAGFGKPTRGRRGYQESQVDKFLDRIENTLLGQDDLTAADVREIQFSRPMIGRRGYDETEVDAFLARVEKQLSQTPPPPAGPPVVTSWKQLRAIRIPDASPGQRGYRTTQVDRVLEEVGIALDGMLGASSEEVEKTRFALAMTAGQGYDCAFVDELMPMLVAELKRKNK</sequence>
<feature type="compositionally biased region" description="Low complexity" evidence="9">
    <location>
        <begin position="341"/>
        <end position="405"/>
    </location>
</feature>
<dbReference type="STRING" id="446462.Amir_0651"/>